<keyword evidence="2" id="KW-1185">Reference proteome</keyword>
<evidence type="ECO:0000313" key="1">
    <source>
        <dbReference type="EMBL" id="SFM76487.1"/>
    </source>
</evidence>
<organism evidence="1 2">
    <name type="scientific">Shimia aestuarii</name>
    <dbReference type="NCBI Taxonomy" id="254406"/>
    <lineage>
        <taxon>Bacteria</taxon>
        <taxon>Pseudomonadati</taxon>
        <taxon>Pseudomonadota</taxon>
        <taxon>Alphaproteobacteria</taxon>
        <taxon>Rhodobacterales</taxon>
        <taxon>Roseobacteraceae</taxon>
    </lineage>
</organism>
<dbReference type="AlphaFoldDB" id="A0A1I4TIT4"/>
<proteinExistence type="predicted"/>
<dbReference type="EMBL" id="FOTQ01000017">
    <property type="protein sequence ID" value="SFM76487.1"/>
    <property type="molecule type" value="Genomic_DNA"/>
</dbReference>
<dbReference type="STRING" id="254406.SAMN04488042_11710"/>
<evidence type="ECO:0000313" key="2">
    <source>
        <dbReference type="Proteomes" id="UP000199144"/>
    </source>
</evidence>
<accession>A0A1I4TIT4</accession>
<sequence>MRLPWLAVFDALVEDVERHIESSKKDAELNEDEATRRGIDSERLDRHLAALEKLGAHLEEVRGELFDLLGENWRYKRNQSFLEWAEKIFELNNLDKYALDSLPTTGKEGYAQLVEDGGFWGPLIGGELAALIRGQKLFRPGPPVERQDIIEREHAVRLISTIHNLWGVSQEEAIFMYCEYKYPDSEEYPIATVTDWFYKTRRAVRAEVDQANNSSKRQVLRVLLDGYFPDLDGKPLAGKPFPKALEELYECSPHLLLGGSLKSSQ</sequence>
<name>A0A1I4TIT4_9RHOB</name>
<dbReference type="Proteomes" id="UP000199144">
    <property type="component" value="Unassembled WGS sequence"/>
</dbReference>
<protein>
    <submittedName>
        <fullName evidence="1">Uncharacterized protein</fullName>
    </submittedName>
</protein>
<reference evidence="1 2" key="1">
    <citation type="submission" date="2016-10" db="EMBL/GenBank/DDBJ databases">
        <authorList>
            <person name="de Groot N.N."/>
        </authorList>
    </citation>
    <scope>NUCLEOTIDE SEQUENCE [LARGE SCALE GENOMIC DNA]</scope>
    <source>
        <strain evidence="1 2">DSM 15283</strain>
    </source>
</reference>
<gene>
    <name evidence="1" type="ORF">SAMN04488042_11710</name>
</gene>